<gene>
    <name evidence="4" type="ORF">COU81_01050</name>
</gene>
<dbReference type="EMBL" id="PFDW01000021">
    <property type="protein sequence ID" value="PJE58379.1"/>
    <property type="molecule type" value="Genomic_DNA"/>
</dbReference>
<protein>
    <recommendedName>
        <fullName evidence="6">Glycosyltransferase family 1 protein</fullName>
    </recommendedName>
</protein>
<evidence type="ECO:0008006" key="6">
    <source>
        <dbReference type="Google" id="ProtNLM"/>
    </source>
</evidence>
<evidence type="ECO:0000256" key="1">
    <source>
        <dbReference type="ARBA" id="ARBA00022679"/>
    </source>
</evidence>
<dbReference type="CDD" id="cd03809">
    <property type="entry name" value="GT4_MtfB-like"/>
    <property type="match status" value="1"/>
</dbReference>
<comment type="caution">
    <text evidence="4">The sequence shown here is derived from an EMBL/GenBank/DDBJ whole genome shotgun (WGS) entry which is preliminary data.</text>
</comment>
<accession>A0A2M8KEN1</accession>
<evidence type="ECO:0000259" key="3">
    <source>
        <dbReference type="Pfam" id="PF13439"/>
    </source>
</evidence>
<feature type="domain" description="Glycosyl transferase family 1" evidence="2">
    <location>
        <begin position="181"/>
        <end position="337"/>
    </location>
</feature>
<dbReference type="GO" id="GO:0016757">
    <property type="term" value="F:glycosyltransferase activity"/>
    <property type="evidence" value="ECO:0007669"/>
    <property type="project" value="InterPro"/>
</dbReference>
<dbReference type="GO" id="GO:0009103">
    <property type="term" value="P:lipopolysaccharide biosynthetic process"/>
    <property type="evidence" value="ECO:0007669"/>
    <property type="project" value="TreeGrafter"/>
</dbReference>
<feature type="domain" description="Glycosyltransferase subfamily 4-like N-terminal" evidence="3">
    <location>
        <begin position="17"/>
        <end position="171"/>
    </location>
</feature>
<dbReference type="Gene3D" id="3.40.50.2000">
    <property type="entry name" value="Glycogen Phosphorylase B"/>
    <property type="match status" value="2"/>
</dbReference>
<dbReference type="PANTHER" id="PTHR46401">
    <property type="entry name" value="GLYCOSYLTRANSFERASE WBBK-RELATED"/>
    <property type="match status" value="1"/>
</dbReference>
<dbReference type="Pfam" id="PF13439">
    <property type="entry name" value="Glyco_transf_4"/>
    <property type="match status" value="1"/>
</dbReference>
<dbReference type="InterPro" id="IPR001296">
    <property type="entry name" value="Glyco_trans_1"/>
</dbReference>
<evidence type="ECO:0000313" key="5">
    <source>
        <dbReference type="Proteomes" id="UP000231450"/>
    </source>
</evidence>
<keyword evidence="1" id="KW-0808">Transferase</keyword>
<dbReference type="InterPro" id="IPR028098">
    <property type="entry name" value="Glyco_trans_4-like_N"/>
</dbReference>
<dbReference type="PANTHER" id="PTHR46401:SF2">
    <property type="entry name" value="GLYCOSYLTRANSFERASE WBBK-RELATED"/>
    <property type="match status" value="1"/>
</dbReference>
<dbReference type="Proteomes" id="UP000231450">
    <property type="component" value="Unassembled WGS sequence"/>
</dbReference>
<evidence type="ECO:0000313" key="4">
    <source>
        <dbReference type="EMBL" id="PJE58379.1"/>
    </source>
</evidence>
<dbReference type="SUPFAM" id="SSF53756">
    <property type="entry name" value="UDP-Glycosyltransferase/glycogen phosphorylase"/>
    <property type="match status" value="1"/>
</dbReference>
<dbReference type="Pfam" id="PF00534">
    <property type="entry name" value="Glycos_transf_1"/>
    <property type="match status" value="1"/>
</dbReference>
<evidence type="ECO:0000259" key="2">
    <source>
        <dbReference type="Pfam" id="PF00534"/>
    </source>
</evidence>
<name>A0A2M8KEN1_9BACT</name>
<organism evidence="4 5">
    <name type="scientific">Candidatus Portnoybacteria bacterium CG10_big_fil_rev_8_21_14_0_10_36_7</name>
    <dbReference type="NCBI Taxonomy" id="1974812"/>
    <lineage>
        <taxon>Bacteria</taxon>
        <taxon>Candidatus Portnoyibacteriota</taxon>
    </lineage>
</organism>
<dbReference type="AlphaFoldDB" id="A0A2M8KEN1"/>
<sequence>MIIGINAAAAFKQPRTGVEEYCYQIIKHMAMLEESKKHRFVLYVPKKIKVSPQWDLPNHFEIKYLDFPVAWTQGRLAIEMFKNMPNVLFIPVHVLPLVHPFASVVTIHGLEYEYHPDMYSSKQVKYLRWATKYAAEKARSIIAVSKTTKNDLVKLYNINPEKIMVIQHGVDHPGKLPRGEKGYKYLFYIGRIEEKKGLKILIAAFNILKEKYRVPHKLILAGPDGFGSEVIKKTANLSAYFKDIFFPGYLDEEEKIFTLRNASVFVWPSMREGFGMPLLEAMAWGVPIVASKISINEEVTGNAALFFDLPSESDLAGKINRVIKSDELARELIKSGRMQVKKYSWQRASKKTLKLLTEL</sequence>
<reference evidence="5" key="1">
    <citation type="submission" date="2017-09" db="EMBL/GenBank/DDBJ databases">
        <title>Depth-based differentiation of microbial function through sediment-hosted aquifers and enrichment of novel symbionts in the deep terrestrial subsurface.</title>
        <authorList>
            <person name="Probst A.J."/>
            <person name="Ladd B."/>
            <person name="Jarett J.K."/>
            <person name="Geller-Mcgrath D.E."/>
            <person name="Sieber C.M.K."/>
            <person name="Emerson J.B."/>
            <person name="Anantharaman K."/>
            <person name="Thomas B.C."/>
            <person name="Malmstrom R."/>
            <person name="Stieglmeier M."/>
            <person name="Klingl A."/>
            <person name="Woyke T."/>
            <person name="Ryan C.M."/>
            <person name="Banfield J.F."/>
        </authorList>
    </citation>
    <scope>NUCLEOTIDE SEQUENCE [LARGE SCALE GENOMIC DNA]</scope>
</reference>
<proteinExistence type="predicted"/>